<evidence type="ECO:0000313" key="1">
    <source>
        <dbReference type="EMBL" id="RJG03248.1"/>
    </source>
</evidence>
<accession>A0A3A3G440</accession>
<organism evidence="1 2">
    <name type="scientific">Noviherbaspirillum sedimenti</name>
    <dbReference type="NCBI Taxonomy" id="2320865"/>
    <lineage>
        <taxon>Bacteria</taxon>
        <taxon>Pseudomonadati</taxon>
        <taxon>Pseudomonadota</taxon>
        <taxon>Betaproteobacteria</taxon>
        <taxon>Burkholderiales</taxon>
        <taxon>Oxalobacteraceae</taxon>
        <taxon>Noviherbaspirillum</taxon>
    </lineage>
</organism>
<protein>
    <recommendedName>
        <fullName evidence="3">Enoyl-CoA hydratase</fullName>
    </recommendedName>
</protein>
<comment type="caution">
    <text evidence="1">The sequence shown here is derived from an EMBL/GenBank/DDBJ whole genome shotgun (WGS) entry which is preliminary data.</text>
</comment>
<gene>
    <name evidence="1" type="ORF">D3878_17995</name>
</gene>
<dbReference type="Proteomes" id="UP000266327">
    <property type="component" value="Unassembled WGS sequence"/>
</dbReference>
<dbReference type="AlphaFoldDB" id="A0A3A3G440"/>
<evidence type="ECO:0008006" key="3">
    <source>
        <dbReference type="Google" id="ProtNLM"/>
    </source>
</evidence>
<dbReference type="EMBL" id="QYUQ01000002">
    <property type="protein sequence ID" value="RJG03248.1"/>
    <property type="molecule type" value="Genomic_DNA"/>
</dbReference>
<keyword evidence="2" id="KW-1185">Reference proteome</keyword>
<dbReference type="RefSeq" id="WP_119786746.1">
    <property type="nucleotide sequence ID" value="NZ_QYUQ01000002.1"/>
</dbReference>
<evidence type="ECO:0000313" key="2">
    <source>
        <dbReference type="Proteomes" id="UP000266327"/>
    </source>
</evidence>
<name>A0A3A3G440_9BURK</name>
<proteinExistence type="predicted"/>
<reference evidence="2" key="1">
    <citation type="submission" date="2018-09" db="EMBL/GenBank/DDBJ databases">
        <authorList>
            <person name="Zhu H."/>
        </authorList>
    </citation>
    <scope>NUCLEOTIDE SEQUENCE [LARGE SCALE GENOMIC DNA]</scope>
    <source>
        <strain evidence="2">K1S02-23</strain>
    </source>
</reference>
<sequence length="83" mass="8847">MKTQVSIGKNGLVALIQISNLPVNTSVSVVKKWIVSQAQGVSLDPNIQIVVIAYAGRTFMTGGAIKESDLDNLFEAMPELSSN</sequence>